<protein>
    <submittedName>
        <fullName evidence="1">Uncharacterized protein</fullName>
    </submittedName>
</protein>
<organism evidence="1 2">
    <name type="scientific">Candidatus Ozemobacter sibiricus</name>
    <dbReference type="NCBI Taxonomy" id="2268124"/>
    <lineage>
        <taxon>Bacteria</taxon>
        <taxon>Candidatus Ozemobacteria</taxon>
        <taxon>Candidatus Ozemobacterales</taxon>
        <taxon>Candidatus Ozemobacteraceae</taxon>
        <taxon>Candidatus Ozemobacter</taxon>
    </lineage>
</organism>
<comment type="caution">
    <text evidence="1">The sequence shown here is derived from an EMBL/GenBank/DDBJ whole genome shotgun (WGS) entry which is preliminary data.</text>
</comment>
<dbReference type="AlphaFoldDB" id="A0A367ZSM8"/>
<proteinExistence type="predicted"/>
<name>A0A367ZSM8_9BACT</name>
<dbReference type="Proteomes" id="UP000252355">
    <property type="component" value="Unassembled WGS sequence"/>
</dbReference>
<sequence>MTDLVMEWIQREIEKLTRDPLLKALYADSGLPTRSFSKRQLDEFARADAATPKELQEWARKSLKKGKPK</sequence>
<dbReference type="EMBL" id="QOQW01000003">
    <property type="protein sequence ID" value="RCK81154.1"/>
    <property type="molecule type" value="Genomic_DNA"/>
</dbReference>
<accession>A0A367ZSM8</accession>
<gene>
    <name evidence="1" type="ORF">OZSIB_2531</name>
</gene>
<reference evidence="1 2" key="1">
    <citation type="submission" date="2018-05" db="EMBL/GenBank/DDBJ databases">
        <title>A metagenomic window into the 2 km-deep terrestrial subsurface aquifer revealed taxonomically and functionally diverse microbial community comprising novel uncultured bacterial lineages.</title>
        <authorList>
            <person name="Kadnikov V.V."/>
            <person name="Mardanov A.V."/>
            <person name="Beletsky A.V."/>
            <person name="Banks D."/>
            <person name="Pimenov N.V."/>
            <person name="Frank Y.A."/>
            <person name="Karnachuk O.V."/>
            <person name="Ravin N.V."/>
        </authorList>
    </citation>
    <scope>NUCLEOTIDE SEQUENCE [LARGE SCALE GENOMIC DNA]</scope>
    <source>
        <strain evidence="1">BY5</strain>
    </source>
</reference>
<evidence type="ECO:0000313" key="1">
    <source>
        <dbReference type="EMBL" id="RCK81154.1"/>
    </source>
</evidence>
<evidence type="ECO:0000313" key="2">
    <source>
        <dbReference type="Proteomes" id="UP000252355"/>
    </source>
</evidence>